<evidence type="ECO:0000313" key="5">
    <source>
        <dbReference type="Proteomes" id="UP000041254"/>
    </source>
</evidence>
<dbReference type="EMBL" id="CDMY01000596">
    <property type="protein sequence ID" value="CEM25318.1"/>
    <property type="molecule type" value="Genomic_DNA"/>
</dbReference>
<feature type="region of interest" description="Disordered" evidence="2">
    <location>
        <begin position="1155"/>
        <end position="1241"/>
    </location>
</feature>
<evidence type="ECO:0000313" key="4">
    <source>
        <dbReference type="EMBL" id="CEM25318.1"/>
    </source>
</evidence>
<organism evidence="4 5">
    <name type="scientific">Vitrella brassicaformis (strain CCMP3155)</name>
    <dbReference type="NCBI Taxonomy" id="1169540"/>
    <lineage>
        <taxon>Eukaryota</taxon>
        <taxon>Sar</taxon>
        <taxon>Alveolata</taxon>
        <taxon>Colpodellida</taxon>
        <taxon>Vitrellaceae</taxon>
        <taxon>Vitrella</taxon>
    </lineage>
</organism>
<feature type="compositionally biased region" description="Basic and acidic residues" evidence="2">
    <location>
        <begin position="566"/>
        <end position="579"/>
    </location>
</feature>
<feature type="region of interest" description="Disordered" evidence="2">
    <location>
        <begin position="196"/>
        <end position="302"/>
    </location>
</feature>
<feature type="region of interest" description="Disordered" evidence="2">
    <location>
        <begin position="1264"/>
        <end position="1289"/>
    </location>
</feature>
<feature type="region of interest" description="Disordered" evidence="2">
    <location>
        <begin position="340"/>
        <end position="390"/>
    </location>
</feature>
<feature type="region of interest" description="Disordered" evidence="2">
    <location>
        <begin position="1021"/>
        <end position="1065"/>
    </location>
</feature>
<dbReference type="OMA" id="QWIVGIC"/>
<feature type="compositionally biased region" description="Basic residues" evidence="2">
    <location>
        <begin position="1026"/>
        <end position="1036"/>
    </location>
</feature>
<dbReference type="GO" id="GO:0055037">
    <property type="term" value="C:recycling endosome"/>
    <property type="evidence" value="ECO:0007669"/>
    <property type="project" value="TreeGrafter"/>
</dbReference>
<feature type="compositionally biased region" description="Basic residues" evidence="2">
    <location>
        <begin position="257"/>
        <end position="270"/>
    </location>
</feature>
<proteinExistence type="inferred from homology"/>
<feature type="compositionally biased region" description="Basic and acidic residues" evidence="2">
    <location>
        <begin position="344"/>
        <end position="374"/>
    </location>
</feature>
<evidence type="ECO:0000256" key="2">
    <source>
        <dbReference type="SAM" id="MobiDB-lite"/>
    </source>
</evidence>
<feature type="compositionally biased region" description="Low complexity" evidence="2">
    <location>
        <begin position="1271"/>
        <end position="1281"/>
    </location>
</feature>
<dbReference type="InParanoid" id="A0A0G4G8Y2"/>
<dbReference type="PANTHER" id="PTHR13677">
    <property type="entry name" value="LD41638P"/>
    <property type="match status" value="1"/>
</dbReference>
<feature type="compositionally biased region" description="Basic and acidic residues" evidence="2">
    <location>
        <begin position="1044"/>
        <end position="1058"/>
    </location>
</feature>
<dbReference type="GO" id="GO:0005085">
    <property type="term" value="F:guanyl-nucleotide exchange factor activity"/>
    <property type="evidence" value="ECO:0007669"/>
    <property type="project" value="InterPro"/>
</dbReference>
<evidence type="ECO:0000256" key="1">
    <source>
        <dbReference type="ARBA" id="ARBA00007159"/>
    </source>
</evidence>
<protein>
    <recommendedName>
        <fullName evidence="3">UDENN domain-containing protein</fullName>
    </recommendedName>
</protein>
<feature type="compositionally biased region" description="Basic and acidic residues" evidence="2">
    <location>
        <begin position="510"/>
        <end position="524"/>
    </location>
</feature>
<feature type="compositionally biased region" description="Basic and acidic residues" evidence="2">
    <location>
        <begin position="1158"/>
        <end position="1171"/>
    </location>
</feature>
<evidence type="ECO:0000259" key="3">
    <source>
        <dbReference type="PROSITE" id="PS50211"/>
    </source>
</evidence>
<comment type="similarity">
    <text evidence="1">Belongs to the DENND6 family.</text>
</comment>
<dbReference type="Proteomes" id="UP000041254">
    <property type="component" value="Unassembled WGS sequence"/>
</dbReference>
<feature type="region of interest" description="Disordered" evidence="2">
    <location>
        <begin position="1128"/>
        <end position="1147"/>
    </location>
</feature>
<reference evidence="4 5" key="1">
    <citation type="submission" date="2014-11" db="EMBL/GenBank/DDBJ databases">
        <authorList>
            <person name="Zhu J."/>
            <person name="Qi W."/>
            <person name="Song R."/>
        </authorList>
    </citation>
    <scope>NUCLEOTIDE SEQUENCE [LARGE SCALE GENOMIC DNA]</scope>
</reference>
<feature type="compositionally biased region" description="Polar residues" evidence="2">
    <location>
        <begin position="1227"/>
        <end position="1238"/>
    </location>
</feature>
<dbReference type="OrthoDB" id="417513at2759"/>
<dbReference type="InterPro" id="IPR024224">
    <property type="entry name" value="DENND6"/>
</dbReference>
<gene>
    <name evidence="4" type="ORF">Vbra_22057</name>
</gene>
<feature type="compositionally biased region" description="Acidic residues" evidence="2">
    <location>
        <begin position="499"/>
        <end position="509"/>
    </location>
</feature>
<feature type="compositionally biased region" description="Pro residues" evidence="2">
    <location>
        <begin position="1192"/>
        <end position="1203"/>
    </location>
</feature>
<feature type="compositionally biased region" description="Polar residues" evidence="2">
    <location>
        <begin position="488"/>
        <end position="498"/>
    </location>
</feature>
<dbReference type="VEuPathDB" id="CryptoDB:Vbra_22057"/>
<feature type="compositionally biased region" description="Basic residues" evidence="2">
    <location>
        <begin position="462"/>
        <end position="476"/>
    </location>
</feature>
<feature type="region of interest" description="Disordered" evidence="2">
    <location>
        <begin position="427"/>
        <end position="593"/>
    </location>
</feature>
<dbReference type="PROSITE" id="PS50211">
    <property type="entry name" value="DENN"/>
    <property type="match status" value="1"/>
</dbReference>
<dbReference type="InterPro" id="IPR037516">
    <property type="entry name" value="Tripartite_DENN"/>
</dbReference>
<accession>A0A0G4G8Y2</accession>
<name>A0A0G4G8Y2_VITBC</name>
<dbReference type="PANTHER" id="PTHR13677:SF0">
    <property type="entry name" value="LD41638P"/>
    <property type="match status" value="1"/>
</dbReference>
<feature type="domain" description="UDENN" evidence="3">
    <location>
        <begin position="35"/>
        <end position="938"/>
    </location>
</feature>
<sequence length="1289" mass="139155">MGEAQPEGVSEGAAPSLGALMENGSSASSLGSWLKCCCVVKFDPDIGHHLDFEYPADTLSKTERNTAVKLSLPDYNSFFNTTGDLVFSYRLRHDSSLPLGSSSISEQQFSFGYVFFRTQRDPSATREFVQTAVVVISPLAYVGFFKSLVQLLGPLFFEYGEKVLEKACLLIGQWPLPQPGLSVRLELGGYAFTATTPIQPAMTNPDRLPSLKRPSANQSKSSSATAQEEAESSHLRAVSQPHSMPTGGRSFVWNRSSPRHHTTTVHRHKPPAGSLPRPHSAAPHPQEAASTAPPTPPSHDHRSFIRKASHMGEVDVPPAAMVVSPMASAPLISPLVSREMVDEEGMKVPRRNSDTDEPMREDHRPADHQREDPRLLTNGTSKDESAVSTEWSDAQEVFVIDTEEDTTMCAGEEAAPSSLVSPLSVASVPHLPDEDQGGIRGGLSPIPETAERTDTVPPPIRVVRRPSTRSGSRRRASSLDSFDREVLRTTTRPSNDTQAQEDSESDSDDDSHAGPEESAEDRRFLARHAVVVRGRNAKSSPGTRLPSKHSDESSPESSDVNLGENEGPRETEETVKGRQGEFGVAREASSTPTPQIAHILEGVHQMMPGPFQELNVYESFQPLLPFLWFLWELTLVGEPLLILCSNSARCSDCVLSLISLISPLLYAGDYRPYFNTFDGDFKLYQQLHDQRHLPCVTLGVSNPFFLESMSHFPTILVIDAAKTVVSKSSRLTSSPATTLFRNETATAITLLQSVCTPCLPKDSRLLRQLLVPQQGVASVSPQQAPLPAASDPSWGSPSIQPILPTSALSVPSPMADSGGGGSTAVVATAGVAGAGAGAGGSGGGDQEAASAINNSMIRRHFQDLTHAFLAPFERYFRMDLHRLATNPFQDLPQLPPFSEATFLASLKPVGAFKTLPRNRCVELYRRFIMSPNFRPWFHRQRSKSERLRRERYLQLALRTDFPALMPRLTVMQMVEGCSNLRDALEGCPDGVSPVDREGLETTLQELKSAVAARMCAEGSSATLQRKGTRKSARHVARSTLRAEGGGRRTEEGQREPRRVPSHHPNGFVAARQQFGSEADEAAADAKNNPLESLFKGLKSVIRNTNTIFRASSGAAPSDGEADLTRRDQLRSHRSNPTSPAPAAVMGATERLDYLSPSVHRDAPRPQRDKPPKPPTADRQGTAESAVDITPTPASPEPPRPAPALHPRVPTPTDRGGAGRQREAARPSTISNTSASTEPAPTVAAGKTLVAGGRAASAAVYVGRGVKSSKQPVGGAVGPSSSGDDEPDGI</sequence>
<keyword evidence="5" id="KW-1185">Reference proteome</keyword>